<dbReference type="EMBL" id="BART01030999">
    <property type="protein sequence ID" value="GAH09606.1"/>
    <property type="molecule type" value="Genomic_DNA"/>
</dbReference>
<protein>
    <recommendedName>
        <fullName evidence="2">Glycosyltransferase subfamily 4-like N-terminal domain-containing protein</fullName>
    </recommendedName>
</protein>
<dbReference type="Gene3D" id="3.40.50.2000">
    <property type="entry name" value="Glycogen Phosphorylase B"/>
    <property type="match status" value="1"/>
</dbReference>
<gene>
    <name evidence="1" type="ORF">S01H4_53957</name>
</gene>
<organism evidence="1">
    <name type="scientific">marine sediment metagenome</name>
    <dbReference type="NCBI Taxonomy" id="412755"/>
    <lineage>
        <taxon>unclassified sequences</taxon>
        <taxon>metagenomes</taxon>
        <taxon>ecological metagenomes</taxon>
    </lineage>
</organism>
<evidence type="ECO:0008006" key="2">
    <source>
        <dbReference type="Google" id="ProtNLM"/>
    </source>
</evidence>
<evidence type="ECO:0000313" key="1">
    <source>
        <dbReference type="EMBL" id="GAH09606.1"/>
    </source>
</evidence>
<name>X1CMG4_9ZZZZ</name>
<accession>X1CMG4</accession>
<comment type="caution">
    <text evidence="1">The sequence shown here is derived from an EMBL/GenBank/DDBJ whole genome shotgun (WGS) entry which is preliminary data.</text>
</comment>
<proteinExistence type="predicted"/>
<feature type="non-terminal residue" evidence="1">
    <location>
        <position position="180"/>
    </location>
</feature>
<reference evidence="1" key="1">
    <citation type="journal article" date="2014" name="Front. Microbiol.">
        <title>High frequency of phylogenetically diverse reductive dehalogenase-homologous genes in deep subseafloor sedimentary metagenomes.</title>
        <authorList>
            <person name="Kawai M."/>
            <person name="Futagami T."/>
            <person name="Toyoda A."/>
            <person name="Takaki Y."/>
            <person name="Nishi S."/>
            <person name="Hori S."/>
            <person name="Arai W."/>
            <person name="Tsubouchi T."/>
            <person name="Morono Y."/>
            <person name="Uchiyama I."/>
            <person name="Ito T."/>
            <person name="Fujiyama A."/>
            <person name="Inagaki F."/>
            <person name="Takami H."/>
        </authorList>
    </citation>
    <scope>NUCLEOTIDE SEQUENCE</scope>
    <source>
        <strain evidence="1">Expedition CK06-06</strain>
    </source>
</reference>
<dbReference type="SUPFAM" id="SSF53756">
    <property type="entry name" value="UDP-Glycosyltransferase/glycogen phosphorylase"/>
    <property type="match status" value="1"/>
</dbReference>
<dbReference type="AlphaFoldDB" id="X1CMG4"/>
<sequence>MKIAMVTSWACRCGIFTYSEQLSYALTRQKDSREEDVEVYIVRLPRFGNKYPKTMENVANSVPKDAEIISVQHEYGLYKNLEYDFYAALKSLGKPIVTTMHAVGNFTADQIISVLSNEIIVHNEFCKKRFNYPCRIIPHGCDPTNPMDRREAKKALAIPPEVPIVGYIGFISNYKGLETL</sequence>